<sequence>MVPVETLLGMASPNFLKMITQKPRILEGKGILSNNRCPLSPRQPKRNVVEQCPPASPKRA</sequence>
<reference evidence="2" key="1">
    <citation type="submission" date="2022-03" db="EMBL/GenBank/DDBJ databases">
        <authorList>
            <person name="Sayadi A."/>
        </authorList>
    </citation>
    <scope>NUCLEOTIDE SEQUENCE</scope>
</reference>
<keyword evidence="3" id="KW-1185">Reference proteome</keyword>
<feature type="region of interest" description="Disordered" evidence="1">
    <location>
        <begin position="31"/>
        <end position="60"/>
    </location>
</feature>
<dbReference type="AlphaFoldDB" id="A0A9P0K643"/>
<organism evidence="2 3">
    <name type="scientific">Acanthoscelides obtectus</name>
    <name type="common">Bean weevil</name>
    <name type="synonym">Bruchus obtectus</name>
    <dbReference type="NCBI Taxonomy" id="200917"/>
    <lineage>
        <taxon>Eukaryota</taxon>
        <taxon>Metazoa</taxon>
        <taxon>Ecdysozoa</taxon>
        <taxon>Arthropoda</taxon>
        <taxon>Hexapoda</taxon>
        <taxon>Insecta</taxon>
        <taxon>Pterygota</taxon>
        <taxon>Neoptera</taxon>
        <taxon>Endopterygota</taxon>
        <taxon>Coleoptera</taxon>
        <taxon>Polyphaga</taxon>
        <taxon>Cucujiformia</taxon>
        <taxon>Chrysomeloidea</taxon>
        <taxon>Chrysomelidae</taxon>
        <taxon>Bruchinae</taxon>
        <taxon>Bruchini</taxon>
        <taxon>Acanthoscelides</taxon>
    </lineage>
</organism>
<protein>
    <submittedName>
        <fullName evidence="2">Uncharacterized protein</fullName>
    </submittedName>
</protein>
<gene>
    <name evidence="2" type="ORF">ACAOBT_LOCUS5773</name>
</gene>
<dbReference type="Proteomes" id="UP001152888">
    <property type="component" value="Unassembled WGS sequence"/>
</dbReference>
<name>A0A9P0K643_ACAOB</name>
<dbReference type="EMBL" id="CAKOFQ010006714">
    <property type="protein sequence ID" value="CAH1964375.1"/>
    <property type="molecule type" value="Genomic_DNA"/>
</dbReference>
<evidence type="ECO:0000313" key="2">
    <source>
        <dbReference type="EMBL" id="CAH1964375.1"/>
    </source>
</evidence>
<accession>A0A9P0K643</accession>
<comment type="caution">
    <text evidence="2">The sequence shown here is derived from an EMBL/GenBank/DDBJ whole genome shotgun (WGS) entry which is preliminary data.</text>
</comment>
<evidence type="ECO:0000256" key="1">
    <source>
        <dbReference type="SAM" id="MobiDB-lite"/>
    </source>
</evidence>
<proteinExistence type="predicted"/>
<evidence type="ECO:0000313" key="3">
    <source>
        <dbReference type="Proteomes" id="UP001152888"/>
    </source>
</evidence>